<dbReference type="Proteomes" id="UP000295719">
    <property type="component" value="Unassembled WGS sequence"/>
</dbReference>
<accession>A0A4R3Z286</accession>
<comment type="caution">
    <text evidence="2">The sequence shown here is derived from an EMBL/GenBank/DDBJ whole genome shotgun (WGS) entry which is preliminary data.</text>
</comment>
<dbReference type="AlphaFoldDB" id="A0A4R3Z286"/>
<keyword evidence="3" id="KW-1185">Reference proteome</keyword>
<feature type="chain" id="PRO_5020717897" evidence="1">
    <location>
        <begin position="21"/>
        <end position="148"/>
    </location>
</feature>
<gene>
    <name evidence="2" type="ORF">EDC52_1037</name>
</gene>
<feature type="signal peptide" evidence="1">
    <location>
        <begin position="1"/>
        <end position="20"/>
    </location>
</feature>
<reference evidence="2 3" key="1">
    <citation type="submission" date="2019-03" db="EMBL/GenBank/DDBJ databases">
        <title>Genomic Encyclopedia of Type Strains, Phase IV (KMG-IV): sequencing the most valuable type-strain genomes for metagenomic binning, comparative biology and taxonomic classification.</title>
        <authorList>
            <person name="Goeker M."/>
        </authorList>
    </citation>
    <scope>NUCLEOTIDE SEQUENCE [LARGE SCALE GENOMIC DNA]</scope>
    <source>
        <strain evidence="2 3">DSM 19580</strain>
    </source>
</reference>
<dbReference type="RefSeq" id="WP_131864708.1">
    <property type="nucleotide sequence ID" value="NZ_SMCR01000003.1"/>
</dbReference>
<keyword evidence="1" id="KW-0732">Signal</keyword>
<proteinExistence type="predicted"/>
<evidence type="ECO:0000256" key="1">
    <source>
        <dbReference type="SAM" id="SignalP"/>
    </source>
</evidence>
<dbReference type="EMBL" id="SMCR01000003">
    <property type="protein sequence ID" value="TCV97933.1"/>
    <property type="molecule type" value="Genomic_DNA"/>
</dbReference>
<dbReference type="OrthoDB" id="5525214at2"/>
<organism evidence="2 3">
    <name type="scientific">Biostraticola tofi</name>
    <dbReference type="NCBI Taxonomy" id="466109"/>
    <lineage>
        <taxon>Bacteria</taxon>
        <taxon>Pseudomonadati</taxon>
        <taxon>Pseudomonadota</taxon>
        <taxon>Gammaproteobacteria</taxon>
        <taxon>Enterobacterales</taxon>
        <taxon>Bruguierivoracaceae</taxon>
        <taxon>Biostraticola</taxon>
    </lineage>
</organism>
<protein>
    <submittedName>
        <fullName evidence="2">Uncharacterized protein</fullName>
    </submittedName>
</protein>
<sequence>MLKILFLFISMTSISSFSIANPMLSDNEVKTEIIREYLKRHITYTGPCPCPEIKAADGSQCGTRSAWSRKPGTGVMCYLDEVKPGMVDVWRVKNTNQKALPQRIMTAKNIKIDNKIDEYLKNYVINKITNPDDLNFKGLKIVDTKKIE</sequence>
<evidence type="ECO:0000313" key="3">
    <source>
        <dbReference type="Proteomes" id="UP000295719"/>
    </source>
</evidence>
<evidence type="ECO:0000313" key="2">
    <source>
        <dbReference type="EMBL" id="TCV97933.1"/>
    </source>
</evidence>
<name>A0A4R3Z286_9GAMM</name>